<protein>
    <submittedName>
        <fullName evidence="1">Uncharacterized protein</fullName>
    </submittedName>
</protein>
<dbReference type="KEGG" id="bgz:XH91_11360"/>
<evidence type="ECO:0000313" key="1">
    <source>
        <dbReference type="EMBL" id="QAU45896.1"/>
    </source>
</evidence>
<accession>A0AAE6C7X9</accession>
<proteinExistence type="predicted"/>
<sequence>MGKKFDYRGLPEEQQAKLRGLCSSIHSAGCRNTAGAAEMGNAFNEAKIGLDHGQFTSWCYSEAGYEIRQVQNMMNLANFAGKEPDILLVPMSAGFLLAAPSAPKLVVEKVLKVAREGGRVRVTWVKQLLKPEREKEPAPERSTASEAAKIAKLIAGVLHPGEAVSLRQLLEAADASLIQRFVSDLQENLRAALPGAVSSDNSAHRPSIGY</sequence>
<organism evidence="1 2">
    <name type="scientific">Bradyrhizobium guangzhouense</name>
    <dbReference type="NCBI Taxonomy" id="1325095"/>
    <lineage>
        <taxon>Bacteria</taxon>
        <taxon>Pseudomonadati</taxon>
        <taxon>Pseudomonadota</taxon>
        <taxon>Alphaproteobacteria</taxon>
        <taxon>Hyphomicrobiales</taxon>
        <taxon>Nitrobacteraceae</taxon>
        <taxon>Bradyrhizobium</taxon>
    </lineage>
</organism>
<dbReference type="RefSeq" id="WP_128950677.1">
    <property type="nucleotide sequence ID" value="NZ_CP030053.1"/>
</dbReference>
<evidence type="ECO:0000313" key="2">
    <source>
        <dbReference type="Proteomes" id="UP000288972"/>
    </source>
</evidence>
<reference evidence="1 2" key="1">
    <citation type="submission" date="2018-06" db="EMBL/GenBank/DDBJ databases">
        <title>Comparative genomics of rhizobia nodulating Arachis hypogaea in China.</title>
        <authorList>
            <person name="Li Y."/>
        </authorList>
    </citation>
    <scope>NUCLEOTIDE SEQUENCE [LARGE SCALE GENOMIC DNA]</scope>
    <source>
        <strain evidence="1 2">CCBAU 51670</strain>
    </source>
</reference>
<dbReference type="EMBL" id="CP030053">
    <property type="protein sequence ID" value="QAU45896.1"/>
    <property type="molecule type" value="Genomic_DNA"/>
</dbReference>
<dbReference type="Proteomes" id="UP000288972">
    <property type="component" value="Chromosome"/>
</dbReference>
<name>A0AAE6C7X9_9BRAD</name>
<dbReference type="AlphaFoldDB" id="A0AAE6C7X9"/>
<gene>
    <name evidence="1" type="ORF">XH91_11360</name>
</gene>